<keyword evidence="1" id="KW-0472">Membrane</keyword>
<dbReference type="AlphaFoldDB" id="A0A1D7UZA4"/>
<keyword evidence="1" id="KW-1133">Transmembrane helix</keyword>
<accession>A0A1D7UZA4</accession>
<dbReference type="OrthoDB" id="337836at2"/>
<evidence type="ECO:0000313" key="2">
    <source>
        <dbReference type="EMBL" id="AOP34920.1"/>
    </source>
</evidence>
<proteinExistence type="predicted"/>
<protein>
    <submittedName>
        <fullName evidence="2">Uncharacterized protein</fullName>
    </submittedName>
</protein>
<keyword evidence="3" id="KW-1185">Reference proteome</keyword>
<keyword evidence="1" id="KW-0812">Transmembrane</keyword>
<dbReference type="RefSeq" id="WP_069608138.1">
    <property type="nucleotide sequence ID" value="NZ_CP015217.1"/>
</dbReference>
<feature type="transmembrane region" description="Helical" evidence="1">
    <location>
        <begin position="6"/>
        <end position="26"/>
    </location>
</feature>
<sequence>MKQYLVRILSYGFLVWLIPFAVAIPFYSRDGILLTDLFLFKTVMLLVGSLTGSLLLASLAVKVAGKVLSTLLFAGFVWLVINWGLDFLILIPMSKMSVSDYFIQIGLRYLPIMIVAFSIGWAVDKRSNS</sequence>
<organism evidence="2 3">
    <name type="scientific">Leptospira tipperaryensis</name>
    <dbReference type="NCBI Taxonomy" id="2564040"/>
    <lineage>
        <taxon>Bacteria</taxon>
        <taxon>Pseudomonadati</taxon>
        <taxon>Spirochaetota</taxon>
        <taxon>Spirochaetia</taxon>
        <taxon>Leptospirales</taxon>
        <taxon>Leptospiraceae</taxon>
        <taxon>Leptospira</taxon>
    </lineage>
</organism>
<evidence type="ECO:0000313" key="3">
    <source>
        <dbReference type="Proteomes" id="UP000094197"/>
    </source>
</evidence>
<evidence type="ECO:0000256" key="1">
    <source>
        <dbReference type="SAM" id="Phobius"/>
    </source>
</evidence>
<gene>
    <name evidence="2" type="ORF">A0128_14340</name>
</gene>
<feature type="transmembrane region" description="Helical" evidence="1">
    <location>
        <begin position="101"/>
        <end position="123"/>
    </location>
</feature>
<reference evidence="2 3" key="1">
    <citation type="submission" date="2016-04" db="EMBL/GenBank/DDBJ databases">
        <title>Complete genome seqeunce of Leptospira alstonii serovar Room22.</title>
        <authorList>
            <person name="Nally J.E."/>
            <person name="Bayles D.O."/>
            <person name="Hurley D."/>
            <person name="Fanning S."/>
            <person name="McMahon B.J."/>
            <person name="Arent Z."/>
        </authorList>
    </citation>
    <scope>NUCLEOTIDE SEQUENCE [LARGE SCALE GENOMIC DNA]</scope>
    <source>
        <strain evidence="2 3">GWTS #1</strain>
    </source>
</reference>
<feature type="transmembrane region" description="Helical" evidence="1">
    <location>
        <begin position="67"/>
        <end position="89"/>
    </location>
</feature>
<dbReference type="KEGG" id="laj:A0128_14340"/>
<dbReference type="EMBL" id="CP015217">
    <property type="protein sequence ID" value="AOP34920.1"/>
    <property type="molecule type" value="Genomic_DNA"/>
</dbReference>
<dbReference type="Proteomes" id="UP000094197">
    <property type="component" value="Chromosome 1"/>
</dbReference>
<name>A0A1D7UZA4_9LEPT</name>
<feature type="transmembrane region" description="Helical" evidence="1">
    <location>
        <begin position="38"/>
        <end position="61"/>
    </location>
</feature>